<dbReference type="NCBIfam" id="TIGR00005">
    <property type="entry name" value="rluA_subfam"/>
    <property type="match status" value="1"/>
</dbReference>
<dbReference type="CDD" id="cd00165">
    <property type="entry name" value="S4"/>
    <property type="match status" value="1"/>
</dbReference>
<dbReference type="Pfam" id="PF00849">
    <property type="entry name" value="PseudoU_synth_2"/>
    <property type="match status" value="1"/>
</dbReference>
<dbReference type="EC" id="5.4.99.-" evidence="4"/>
<keyword evidence="7" id="KW-1185">Reference proteome</keyword>
<dbReference type="InterPro" id="IPR002942">
    <property type="entry name" value="S4_RNA-bd"/>
</dbReference>
<sequence>MNNNSDLQEPEEELFEHYRFDVPKGQAFLRIDKYLMLMVPNATRNKIQNAASNGDIYVNDVPVKSNYKVKPLDVIRILLAHPPFENRVDPEDIPLDIVYEDDALLVINKPPNFVVHPGHGNYTGTLVNALAFHFENLPLNSSERPGLVHRIDKDTSGLLVVAKTEAAMTHLAKQFEDKTSEREYVALVWGNVKEEEGTVTGNIARHVRDRMQMAVFADPEIGKHAVTHYKVLERFGYVTLVSCKLETGRTHQIRVHMKHIGHTLFNDERYGGNLILKGTTFTKYKQFIDNCFKTLPRQALHAKTLGFIHPKTGEMMRFDTEIPKDMAYCIEKWRNYSKSNASEEEE</sequence>
<proteinExistence type="inferred from homology"/>
<dbReference type="InterPro" id="IPR006224">
    <property type="entry name" value="PsdUridine_synth_RluA-like_CS"/>
</dbReference>
<protein>
    <recommendedName>
        <fullName evidence="4">Pseudouridine synthase</fullName>
        <ecNumber evidence="4">5.4.99.-</ecNumber>
    </recommendedName>
</protein>
<dbReference type="RefSeq" id="WP_345091241.1">
    <property type="nucleotide sequence ID" value="NZ_BAABCS010000006.1"/>
</dbReference>
<dbReference type="SMART" id="SM00363">
    <property type="entry name" value="S4"/>
    <property type="match status" value="1"/>
</dbReference>
<evidence type="ECO:0000259" key="5">
    <source>
        <dbReference type="SMART" id="SM00363"/>
    </source>
</evidence>
<keyword evidence="3" id="KW-0694">RNA-binding</keyword>
<dbReference type="InterPro" id="IPR006145">
    <property type="entry name" value="PsdUridine_synth_RsuA/RluA"/>
</dbReference>
<dbReference type="Gene3D" id="3.10.290.10">
    <property type="entry name" value="RNA-binding S4 domain"/>
    <property type="match status" value="1"/>
</dbReference>
<dbReference type="PANTHER" id="PTHR21600">
    <property type="entry name" value="MITOCHONDRIAL RNA PSEUDOURIDINE SYNTHASE"/>
    <property type="match status" value="1"/>
</dbReference>
<comment type="caution">
    <text evidence="6">The sequence shown here is derived from an EMBL/GenBank/DDBJ whole genome shotgun (WGS) entry which is preliminary data.</text>
</comment>
<evidence type="ECO:0000256" key="4">
    <source>
        <dbReference type="RuleBase" id="RU362028"/>
    </source>
</evidence>
<name>A0ABP7UKI9_9FLAO</name>
<dbReference type="CDD" id="cd02869">
    <property type="entry name" value="PseudoU_synth_RluA_like"/>
    <property type="match status" value="1"/>
</dbReference>
<dbReference type="SUPFAM" id="SSF55174">
    <property type="entry name" value="Alpha-L RNA-binding motif"/>
    <property type="match status" value="1"/>
</dbReference>
<comment type="similarity">
    <text evidence="1 4">Belongs to the pseudouridine synthase RluA family.</text>
</comment>
<dbReference type="EMBL" id="BAABCS010000006">
    <property type="protein sequence ID" value="GAA4045793.1"/>
    <property type="molecule type" value="Genomic_DNA"/>
</dbReference>
<keyword evidence="2 4" id="KW-0413">Isomerase</keyword>
<reference evidence="7" key="1">
    <citation type="journal article" date="2019" name="Int. J. Syst. Evol. Microbiol.">
        <title>The Global Catalogue of Microorganisms (GCM) 10K type strain sequencing project: providing services to taxonomists for standard genome sequencing and annotation.</title>
        <authorList>
            <consortium name="The Broad Institute Genomics Platform"/>
            <consortium name="The Broad Institute Genome Sequencing Center for Infectious Disease"/>
            <person name="Wu L."/>
            <person name="Ma J."/>
        </authorList>
    </citation>
    <scope>NUCLEOTIDE SEQUENCE [LARGE SCALE GENOMIC DNA]</scope>
    <source>
        <strain evidence="7">JCM 17068</strain>
    </source>
</reference>
<dbReference type="Proteomes" id="UP001500426">
    <property type="component" value="Unassembled WGS sequence"/>
</dbReference>
<dbReference type="InterPro" id="IPR020103">
    <property type="entry name" value="PsdUridine_synth_cat_dom_sf"/>
</dbReference>
<evidence type="ECO:0000313" key="7">
    <source>
        <dbReference type="Proteomes" id="UP001500426"/>
    </source>
</evidence>
<evidence type="ECO:0000256" key="2">
    <source>
        <dbReference type="ARBA" id="ARBA00023235"/>
    </source>
</evidence>
<gene>
    <name evidence="6" type="ORF">GCM10022388_09010</name>
</gene>
<evidence type="ECO:0000313" key="6">
    <source>
        <dbReference type="EMBL" id="GAA4045793.1"/>
    </source>
</evidence>
<dbReference type="SUPFAM" id="SSF55120">
    <property type="entry name" value="Pseudouridine synthase"/>
    <property type="match status" value="1"/>
</dbReference>
<dbReference type="InterPro" id="IPR006225">
    <property type="entry name" value="PsdUridine_synth_RluC/D"/>
</dbReference>
<dbReference type="Pfam" id="PF01479">
    <property type="entry name" value="S4"/>
    <property type="match status" value="1"/>
</dbReference>
<dbReference type="InterPro" id="IPR036986">
    <property type="entry name" value="S4_RNA-bd_sf"/>
</dbReference>
<comment type="catalytic activity">
    <reaction evidence="4">
        <text>a uridine in RNA = a pseudouridine in RNA</text>
        <dbReference type="Rhea" id="RHEA:48348"/>
        <dbReference type="Rhea" id="RHEA-COMP:12068"/>
        <dbReference type="Rhea" id="RHEA-COMP:12069"/>
        <dbReference type="ChEBI" id="CHEBI:65314"/>
        <dbReference type="ChEBI" id="CHEBI:65315"/>
    </reaction>
</comment>
<dbReference type="InterPro" id="IPR050188">
    <property type="entry name" value="RluA_PseudoU_synthase"/>
</dbReference>
<feature type="domain" description="RNA-binding S4" evidence="5">
    <location>
        <begin position="29"/>
        <end position="88"/>
    </location>
</feature>
<dbReference type="Gene3D" id="3.30.2350.10">
    <property type="entry name" value="Pseudouridine synthase"/>
    <property type="match status" value="1"/>
</dbReference>
<evidence type="ECO:0000256" key="1">
    <source>
        <dbReference type="ARBA" id="ARBA00010876"/>
    </source>
</evidence>
<dbReference type="PROSITE" id="PS50889">
    <property type="entry name" value="S4"/>
    <property type="match status" value="1"/>
</dbReference>
<comment type="function">
    <text evidence="4">Responsible for synthesis of pseudouridine from uracil.</text>
</comment>
<dbReference type="PANTHER" id="PTHR21600:SF44">
    <property type="entry name" value="RIBOSOMAL LARGE SUBUNIT PSEUDOURIDINE SYNTHASE D"/>
    <property type="match status" value="1"/>
</dbReference>
<organism evidence="6 7">
    <name type="scientific">Flavobacterium chungnamense</name>
    <dbReference type="NCBI Taxonomy" id="706182"/>
    <lineage>
        <taxon>Bacteria</taxon>
        <taxon>Pseudomonadati</taxon>
        <taxon>Bacteroidota</taxon>
        <taxon>Flavobacteriia</taxon>
        <taxon>Flavobacteriales</taxon>
        <taxon>Flavobacteriaceae</taxon>
        <taxon>Flavobacterium</taxon>
    </lineage>
</organism>
<accession>A0ABP7UKI9</accession>
<dbReference type="PROSITE" id="PS01129">
    <property type="entry name" value="PSI_RLU"/>
    <property type="match status" value="1"/>
</dbReference>
<evidence type="ECO:0000256" key="3">
    <source>
        <dbReference type="PROSITE-ProRule" id="PRU00182"/>
    </source>
</evidence>